<proteinExistence type="predicted"/>
<dbReference type="Proteomes" id="UP000039437">
    <property type="component" value="Unassembled WGS sequence"/>
</dbReference>
<dbReference type="EMBL" id="CVOQ01000010">
    <property type="protein sequence ID" value="CRI08338.1"/>
    <property type="molecule type" value="Genomic_DNA"/>
</dbReference>
<evidence type="ECO:0000313" key="2">
    <source>
        <dbReference type="Proteomes" id="UP000039437"/>
    </source>
</evidence>
<sequence length="56" mass="6224">MKMRLQQAFFNSSQPCRRGPNIEAGGKSAYNNVQVGVGQRKKICKNIIFVPLPSIC</sequence>
<organism evidence="1 2">
    <name type="scientific">Staphylococcus aureus</name>
    <dbReference type="NCBI Taxonomy" id="1280"/>
    <lineage>
        <taxon>Bacteria</taxon>
        <taxon>Bacillati</taxon>
        <taxon>Bacillota</taxon>
        <taxon>Bacilli</taxon>
        <taxon>Bacillales</taxon>
        <taxon>Staphylococcaceae</taxon>
        <taxon>Staphylococcus</taxon>
    </lineage>
</organism>
<protein>
    <recommendedName>
        <fullName evidence="3">Nitrogen regulation protein NIFR3</fullName>
    </recommendedName>
</protein>
<accession>A0A0U1MG76</accession>
<gene>
    <name evidence="1" type="ORF">BN1321_180014</name>
</gene>
<evidence type="ECO:0008006" key="3">
    <source>
        <dbReference type="Google" id="ProtNLM"/>
    </source>
</evidence>
<reference evidence="1 2" key="1">
    <citation type="submission" date="2015-04" db="EMBL/GenBank/DDBJ databases">
        <authorList>
            <person name="Syromyatnikov M.Y."/>
            <person name="Popov V.N."/>
        </authorList>
    </citation>
    <scope>NUCLEOTIDE SEQUENCE [LARGE SCALE GENOMIC DNA]</scope>
    <source>
        <strain evidence="1 2">AH1</strain>
    </source>
</reference>
<evidence type="ECO:0000313" key="1">
    <source>
        <dbReference type="EMBL" id="CRI08338.1"/>
    </source>
</evidence>
<name>A0A0U1MG76_STAAU</name>
<dbReference type="AlphaFoldDB" id="A0A0U1MG76"/>